<accession>A0ABQ4ER62</accession>
<dbReference type="EMBL" id="BONX01000023">
    <property type="protein sequence ID" value="GIG97152.1"/>
    <property type="molecule type" value="Genomic_DNA"/>
</dbReference>
<sequence>MAEVDEAGQAFDVLAAELADDGFSEGRMFGLRCLKYSGKAIVALHEDGVAVKLGAGTPAHGAATGMDGATTFDPAGGRPMKDWVWLPVSQSAQWDPVARQAAEKLRS</sequence>
<evidence type="ECO:0000313" key="2">
    <source>
        <dbReference type="Proteomes" id="UP000621500"/>
    </source>
</evidence>
<evidence type="ECO:0000313" key="1">
    <source>
        <dbReference type="EMBL" id="GIG97152.1"/>
    </source>
</evidence>
<comment type="caution">
    <text evidence="1">The sequence shown here is derived from an EMBL/GenBank/DDBJ whole genome shotgun (WGS) entry which is preliminary data.</text>
</comment>
<dbReference type="Proteomes" id="UP000621500">
    <property type="component" value="Unassembled WGS sequence"/>
</dbReference>
<organism evidence="1 2">
    <name type="scientific">Plantactinospora mayteni</name>
    <dbReference type="NCBI Taxonomy" id="566021"/>
    <lineage>
        <taxon>Bacteria</taxon>
        <taxon>Bacillati</taxon>
        <taxon>Actinomycetota</taxon>
        <taxon>Actinomycetes</taxon>
        <taxon>Micromonosporales</taxon>
        <taxon>Micromonosporaceae</taxon>
        <taxon>Plantactinospora</taxon>
    </lineage>
</organism>
<dbReference type="RefSeq" id="WP_203858630.1">
    <property type="nucleotide sequence ID" value="NZ_BAAAZQ010000001.1"/>
</dbReference>
<keyword evidence="2" id="KW-1185">Reference proteome</keyword>
<protein>
    <recommendedName>
        <fullName evidence="3">TfoX N-terminal domain-containing protein</fullName>
    </recommendedName>
</protein>
<gene>
    <name evidence="1" type="ORF">Pma05_37250</name>
</gene>
<name>A0ABQ4ER62_9ACTN</name>
<evidence type="ECO:0008006" key="3">
    <source>
        <dbReference type="Google" id="ProtNLM"/>
    </source>
</evidence>
<reference evidence="1 2" key="1">
    <citation type="submission" date="2021-01" db="EMBL/GenBank/DDBJ databases">
        <title>Whole genome shotgun sequence of Plantactinospora mayteni NBRC 109088.</title>
        <authorList>
            <person name="Komaki H."/>
            <person name="Tamura T."/>
        </authorList>
    </citation>
    <scope>NUCLEOTIDE SEQUENCE [LARGE SCALE GENOMIC DNA]</scope>
    <source>
        <strain evidence="1 2">NBRC 109088</strain>
    </source>
</reference>
<proteinExistence type="predicted"/>